<evidence type="ECO:0000259" key="8">
    <source>
        <dbReference type="Pfam" id="PF22544"/>
    </source>
</evidence>
<keyword evidence="4" id="KW-0969">Cilium</keyword>
<dbReference type="Gene3D" id="2.60.40.10">
    <property type="entry name" value="Immunoglobulins"/>
    <property type="match status" value="6"/>
</dbReference>
<accession>A0ABY7K482</accession>
<feature type="domain" description="HYDIN/VesB/CFA65-like Ig-like" evidence="8">
    <location>
        <begin position="7"/>
        <end position="90"/>
    </location>
</feature>
<dbReference type="Pfam" id="PF15780">
    <property type="entry name" value="ASH"/>
    <property type="match status" value="1"/>
</dbReference>
<evidence type="ECO:0000313" key="9">
    <source>
        <dbReference type="EMBL" id="WAZ19277.1"/>
    </source>
</evidence>
<evidence type="ECO:0000256" key="2">
    <source>
        <dbReference type="ARBA" id="ARBA00004496"/>
    </source>
</evidence>
<dbReference type="Proteomes" id="UP001164439">
    <property type="component" value="Chromosome"/>
</dbReference>
<proteinExistence type="predicted"/>
<dbReference type="PANTHER" id="PTHR46127">
    <property type="entry name" value="CILIA- AND FLAGELLA-ASSOCIATED PROTEIN 65"/>
    <property type="match status" value="1"/>
</dbReference>
<evidence type="ECO:0000256" key="3">
    <source>
        <dbReference type="ARBA" id="ARBA00022490"/>
    </source>
</evidence>
<dbReference type="Pfam" id="PF22544">
    <property type="entry name" value="HYDIN_VesB_CFA65-like_Ig"/>
    <property type="match status" value="2"/>
</dbReference>
<dbReference type="RefSeq" id="WP_269656961.1">
    <property type="nucleotide sequence ID" value="NZ_CP114413.1"/>
</dbReference>
<gene>
    <name evidence="9" type="ORF">STRCI_000314</name>
</gene>
<feature type="region of interest" description="Disordered" evidence="6">
    <location>
        <begin position="345"/>
        <end position="364"/>
    </location>
</feature>
<evidence type="ECO:0000256" key="6">
    <source>
        <dbReference type="SAM" id="MobiDB-lite"/>
    </source>
</evidence>
<feature type="domain" description="HYDIN/VesB/CFA65-like Ig-like" evidence="8">
    <location>
        <begin position="433"/>
        <end position="525"/>
    </location>
</feature>
<organism evidence="9 10">
    <name type="scientific">Streptomyces cinnabarinus</name>
    <dbReference type="NCBI Taxonomy" id="67287"/>
    <lineage>
        <taxon>Bacteria</taxon>
        <taxon>Bacillati</taxon>
        <taxon>Actinomycetota</taxon>
        <taxon>Actinomycetes</taxon>
        <taxon>Kitasatosporales</taxon>
        <taxon>Streptomycetaceae</taxon>
        <taxon>Streptomyces</taxon>
    </lineage>
</organism>
<evidence type="ECO:0000256" key="4">
    <source>
        <dbReference type="ARBA" id="ARBA00023069"/>
    </source>
</evidence>
<keyword evidence="3" id="KW-0963">Cytoplasm</keyword>
<protein>
    <submittedName>
        <fullName evidence="9">Choice-of-anchor D domain-containing protein</fullName>
    </submittedName>
</protein>
<keyword evidence="10" id="KW-1185">Reference proteome</keyword>
<dbReference type="InterPro" id="IPR052614">
    <property type="entry name" value="CFAP65"/>
</dbReference>
<name>A0ABY7K482_9ACTN</name>
<sequence length="643" mass="65501">MPRLTPESLTFVAVPGTVSAPQTLTLRNLGETTLVISGIDTNDPAFALVRGRRPPCGNTLAPGSTCAVDVVFAPTAAGVHQAALLLSTDLPYRTIEVPLTGTGVRPRLEFNPPAADGLAFPVTRIGHQSPPRTVTLRNPGPTVPLTLTDVVAGDDFLIVRTGCAPCPRSLAPGQSCDVDMVFRPRMPGLRTGVLVVESDAEGGRQWLGLTGEGVAEPELTAVPASLSFGPQPVGTSGAPQWIELTNTGRAALLLSGASFTGAHAADFTFADQDGRPDIRAELKPEQSTRVQVAFRPVDLGQRTAELLLVTNEPGPAPGIPVSGVGVAAPAVVLDPTSVDFGSQAVGTPSPPATVTLRNNSPAPVGIRTTEVTGDDDFDVTPPPGQPVPAGGTFPVAVTFTPAALGSRSAVLAMTDAHGLRYEVPLSGNGSGALVSFEPAALDFGARPPGGTDRRDLTIRNTGNARLIVNSLHTTGDFVNGPGCVGGVRPGDECMVRVLFRPTGGGLRTGELIVTSNAVGGPHRLPLSGTGLVPGIGITPGALNFGAQDVGSESPPQTVTVSGPGSAALDITGVSLTGADSGDFRLRDGCGGRGRLLPGQRCVIEVTFVPTAPGQRTAVLTVTHDAAGSPHTIPLSGEGRAGVV</sequence>
<dbReference type="EMBL" id="CP114413">
    <property type="protein sequence ID" value="WAZ19277.1"/>
    <property type="molecule type" value="Genomic_DNA"/>
</dbReference>
<keyword evidence="5" id="KW-0966">Cell projection</keyword>
<evidence type="ECO:0000259" key="7">
    <source>
        <dbReference type="Pfam" id="PF15780"/>
    </source>
</evidence>
<evidence type="ECO:0000313" key="10">
    <source>
        <dbReference type="Proteomes" id="UP001164439"/>
    </source>
</evidence>
<comment type="subcellular location">
    <subcellularLocation>
        <location evidence="1">Cell projection</location>
        <location evidence="1">Cilium</location>
    </subcellularLocation>
    <subcellularLocation>
        <location evidence="2">Cytoplasm</location>
    </subcellularLocation>
</comment>
<dbReference type="NCBIfam" id="NF012200">
    <property type="entry name" value="choice_anch_D"/>
    <property type="match status" value="6"/>
</dbReference>
<dbReference type="InterPro" id="IPR013783">
    <property type="entry name" value="Ig-like_fold"/>
</dbReference>
<dbReference type="InterPro" id="IPR031549">
    <property type="entry name" value="ASH"/>
</dbReference>
<feature type="domain" description="Abnormal spindle-like microcephaly-associated protein ASH" evidence="7">
    <location>
        <begin position="330"/>
        <end position="422"/>
    </location>
</feature>
<dbReference type="PANTHER" id="PTHR46127:SF1">
    <property type="entry name" value="CILIA- AND FLAGELLA-ASSOCIATED PROTEIN 65"/>
    <property type="match status" value="1"/>
</dbReference>
<evidence type="ECO:0000256" key="5">
    <source>
        <dbReference type="ARBA" id="ARBA00023273"/>
    </source>
</evidence>
<dbReference type="InterPro" id="IPR053879">
    <property type="entry name" value="HYDIN_VesB_CFA65-like_Ig"/>
</dbReference>
<evidence type="ECO:0000256" key="1">
    <source>
        <dbReference type="ARBA" id="ARBA00004138"/>
    </source>
</evidence>
<reference evidence="9" key="1">
    <citation type="submission" date="2022-12" db="EMBL/GenBank/DDBJ databases">
        <authorList>
            <person name="Ruckert C."/>
            <person name="Busche T."/>
            <person name="Kalinowski J."/>
            <person name="Wittmann C."/>
        </authorList>
    </citation>
    <scope>NUCLEOTIDE SEQUENCE</scope>
    <source>
        <strain evidence="9">DSM 40467</strain>
    </source>
</reference>